<evidence type="ECO:0000313" key="9">
    <source>
        <dbReference type="Proteomes" id="UP000187609"/>
    </source>
</evidence>
<evidence type="ECO:0000259" key="7">
    <source>
        <dbReference type="PROSITE" id="PS50089"/>
    </source>
</evidence>
<dbReference type="OMA" id="SSKDECC"/>
<keyword evidence="9" id="KW-1185">Reference proteome</keyword>
<dbReference type="FunFam" id="3.30.40.10:FF:000781">
    <property type="entry name" value="Uncharacterized protein"/>
    <property type="match status" value="1"/>
</dbReference>
<dbReference type="GO" id="GO:0005737">
    <property type="term" value="C:cytoplasm"/>
    <property type="evidence" value="ECO:0007669"/>
    <property type="project" value="TreeGrafter"/>
</dbReference>
<dbReference type="AlphaFoldDB" id="A0A1J6J1J4"/>
<keyword evidence="5" id="KW-0862">Zinc</keyword>
<comment type="catalytic activity">
    <reaction evidence="1">
        <text>S-ubiquitinyl-[E2 ubiquitin-conjugating enzyme]-L-cysteine + [acceptor protein]-L-lysine = [E2 ubiquitin-conjugating enzyme]-L-cysteine + N(6)-ubiquitinyl-[acceptor protein]-L-lysine.</text>
        <dbReference type="EC" id="2.3.2.27"/>
    </reaction>
</comment>
<dbReference type="Pfam" id="PF13639">
    <property type="entry name" value="zf-RING_2"/>
    <property type="match status" value="1"/>
</dbReference>
<protein>
    <recommendedName>
        <fullName evidence="2">RING-type E3 ubiquitin transferase</fullName>
        <ecNumber evidence="2">2.3.2.27</ecNumber>
    </recommendedName>
</protein>
<dbReference type="GO" id="GO:0061630">
    <property type="term" value="F:ubiquitin protein ligase activity"/>
    <property type="evidence" value="ECO:0007669"/>
    <property type="project" value="UniProtKB-EC"/>
</dbReference>
<dbReference type="PROSITE" id="PS50089">
    <property type="entry name" value="ZF_RING_2"/>
    <property type="match status" value="1"/>
</dbReference>
<dbReference type="KEGG" id="nau:109226388"/>
<organism evidence="8 9">
    <name type="scientific">Nicotiana attenuata</name>
    <name type="common">Coyote tobacco</name>
    <dbReference type="NCBI Taxonomy" id="49451"/>
    <lineage>
        <taxon>Eukaryota</taxon>
        <taxon>Viridiplantae</taxon>
        <taxon>Streptophyta</taxon>
        <taxon>Embryophyta</taxon>
        <taxon>Tracheophyta</taxon>
        <taxon>Spermatophyta</taxon>
        <taxon>Magnoliopsida</taxon>
        <taxon>eudicotyledons</taxon>
        <taxon>Gunneridae</taxon>
        <taxon>Pentapetalae</taxon>
        <taxon>asterids</taxon>
        <taxon>lamiids</taxon>
        <taxon>Solanales</taxon>
        <taxon>Solanaceae</taxon>
        <taxon>Nicotianoideae</taxon>
        <taxon>Nicotianeae</taxon>
        <taxon>Nicotiana</taxon>
    </lineage>
</organism>
<dbReference type="InterPro" id="IPR013083">
    <property type="entry name" value="Znf_RING/FYVE/PHD"/>
</dbReference>
<evidence type="ECO:0000313" key="8">
    <source>
        <dbReference type="EMBL" id="OIT03759.1"/>
    </source>
</evidence>
<dbReference type="InterPro" id="IPR011016">
    <property type="entry name" value="Znf_RING-CH"/>
</dbReference>
<evidence type="ECO:0000256" key="1">
    <source>
        <dbReference type="ARBA" id="ARBA00000900"/>
    </source>
</evidence>
<sequence length="248" mass="28877">MSLRNFVCRRHMLTSNRTITQLNTPNTNPSSSSSSSLPLLGIQFSLSKRHYILLTEEVEEPLLLLLRSWEEKTTPTTIYLTHSVYMSDDRFYQEISKLIIRNWNTVAFQDRRNSIIENTMREVRHIIKLDSNKGRQKLDVCVDLKLVNVCMGRMLVPEEEIALSNRMVPASKSSMKLLKKMEIDEERYSSKDECCTVCLDELIVKESDNADILCMPCSHMFHGECITKWLETSHYCPICRFQMPTEQD</sequence>
<dbReference type="PANTHER" id="PTHR15710:SF141">
    <property type="entry name" value="RING-H2 FINGER PROTEIN ATL36"/>
    <property type="match status" value="1"/>
</dbReference>
<dbReference type="GO" id="GO:0008270">
    <property type="term" value="F:zinc ion binding"/>
    <property type="evidence" value="ECO:0007669"/>
    <property type="project" value="UniProtKB-KW"/>
</dbReference>
<dbReference type="OrthoDB" id="4348522at2759"/>
<evidence type="ECO:0000256" key="3">
    <source>
        <dbReference type="ARBA" id="ARBA00022723"/>
    </source>
</evidence>
<dbReference type="EMBL" id="MJEQ01037187">
    <property type="protein sequence ID" value="OIT03759.1"/>
    <property type="molecule type" value="Genomic_DNA"/>
</dbReference>
<keyword evidence="3" id="KW-0479">Metal-binding</keyword>
<dbReference type="SMART" id="SM00744">
    <property type="entry name" value="RINGv"/>
    <property type="match status" value="1"/>
</dbReference>
<dbReference type="PANTHER" id="PTHR15710">
    <property type="entry name" value="E3 UBIQUITIN-PROTEIN LIGASE PRAJA"/>
    <property type="match status" value="1"/>
</dbReference>
<dbReference type="Gene3D" id="3.30.40.10">
    <property type="entry name" value="Zinc/RING finger domain, C3HC4 (zinc finger)"/>
    <property type="match status" value="1"/>
</dbReference>
<dbReference type="SMART" id="SM00184">
    <property type="entry name" value="RING"/>
    <property type="match status" value="1"/>
</dbReference>
<dbReference type="SUPFAM" id="SSF57850">
    <property type="entry name" value="RING/U-box"/>
    <property type="match status" value="1"/>
</dbReference>
<accession>A0A1J6J1J4</accession>
<dbReference type="InterPro" id="IPR001841">
    <property type="entry name" value="Znf_RING"/>
</dbReference>
<evidence type="ECO:0000256" key="2">
    <source>
        <dbReference type="ARBA" id="ARBA00012483"/>
    </source>
</evidence>
<evidence type="ECO:0000256" key="6">
    <source>
        <dbReference type="PROSITE-ProRule" id="PRU00175"/>
    </source>
</evidence>
<evidence type="ECO:0000256" key="4">
    <source>
        <dbReference type="ARBA" id="ARBA00022771"/>
    </source>
</evidence>
<proteinExistence type="predicted"/>
<reference evidence="8" key="1">
    <citation type="submission" date="2016-11" db="EMBL/GenBank/DDBJ databases">
        <title>The genome of Nicotiana attenuata.</title>
        <authorList>
            <person name="Xu S."/>
            <person name="Brockmoeller T."/>
            <person name="Gaquerel E."/>
            <person name="Navarro A."/>
            <person name="Kuhl H."/>
            <person name="Gase K."/>
            <person name="Ling Z."/>
            <person name="Zhou W."/>
            <person name="Kreitzer C."/>
            <person name="Stanke M."/>
            <person name="Tang H."/>
            <person name="Lyons E."/>
            <person name="Pandey P."/>
            <person name="Pandey S.P."/>
            <person name="Timmermann B."/>
            <person name="Baldwin I.T."/>
        </authorList>
    </citation>
    <scope>NUCLEOTIDE SEQUENCE [LARGE SCALE GENOMIC DNA]</scope>
    <source>
        <strain evidence="8">UT</strain>
    </source>
</reference>
<feature type="domain" description="RING-type" evidence="7">
    <location>
        <begin position="195"/>
        <end position="240"/>
    </location>
</feature>
<comment type="caution">
    <text evidence="8">The sequence shown here is derived from an EMBL/GenBank/DDBJ whole genome shotgun (WGS) entry which is preliminary data.</text>
</comment>
<dbReference type="EC" id="2.3.2.27" evidence="2"/>
<dbReference type="Gramene" id="OIT03759">
    <property type="protein sequence ID" value="OIT03759"/>
    <property type="gene ID" value="A4A49_09734"/>
</dbReference>
<evidence type="ECO:0000256" key="5">
    <source>
        <dbReference type="ARBA" id="ARBA00022833"/>
    </source>
</evidence>
<keyword evidence="4 6" id="KW-0863">Zinc-finger</keyword>
<gene>
    <name evidence="8" type="ORF">A4A49_09734</name>
</gene>
<dbReference type="GO" id="GO:0016567">
    <property type="term" value="P:protein ubiquitination"/>
    <property type="evidence" value="ECO:0007669"/>
    <property type="project" value="TreeGrafter"/>
</dbReference>
<dbReference type="SMR" id="A0A1J6J1J4"/>
<dbReference type="Proteomes" id="UP000187609">
    <property type="component" value="Unassembled WGS sequence"/>
</dbReference>
<name>A0A1J6J1J4_NICAT</name>